<accession>A0A8S5MCU1</accession>
<name>A0A8S5MCU1_9CAUD</name>
<protein>
    <submittedName>
        <fullName evidence="1">Adhesin biosynthesis transcription regulatory protein</fullName>
    </submittedName>
</protein>
<dbReference type="EMBL" id="BK014880">
    <property type="protein sequence ID" value="DAD80153.1"/>
    <property type="molecule type" value="Genomic_DNA"/>
</dbReference>
<organism evidence="1">
    <name type="scientific">Podoviridae sp. ct7Kl21</name>
    <dbReference type="NCBI Taxonomy" id="2826541"/>
    <lineage>
        <taxon>Viruses</taxon>
        <taxon>Duplodnaviria</taxon>
        <taxon>Heunggongvirae</taxon>
        <taxon>Uroviricota</taxon>
        <taxon>Caudoviricetes</taxon>
    </lineage>
</organism>
<sequence length="90" mass="10721">MFRFKRSVPVSYDRQGYIYFKSRLYEELPQAEQQAIVNLCLECGGEYYQALFQFVTTDAGATSVCVQHHLSRSTLERVVRRYYEHFPREI</sequence>
<proteinExistence type="predicted"/>
<reference evidence="1" key="1">
    <citation type="journal article" date="2021" name="Proc. Natl. Acad. Sci. U.S.A.">
        <title>A Catalog of Tens of Thousands of Viruses from Human Metagenomes Reveals Hidden Associations with Chronic Diseases.</title>
        <authorList>
            <person name="Tisza M.J."/>
            <person name="Buck C.B."/>
        </authorList>
    </citation>
    <scope>NUCLEOTIDE SEQUENCE</scope>
    <source>
        <strain evidence="1">Ct7Kl21</strain>
    </source>
</reference>
<evidence type="ECO:0000313" key="1">
    <source>
        <dbReference type="EMBL" id="DAD80153.1"/>
    </source>
</evidence>